<evidence type="ECO:0000256" key="11">
    <source>
        <dbReference type="RuleBase" id="RU003357"/>
    </source>
</evidence>
<dbReference type="Gene3D" id="2.40.170.20">
    <property type="entry name" value="TonB-dependent receptor, beta-barrel domain"/>
    <property type="match status" value="1"/>
</dbReference>
<evidence type="ECO:0000256" key="5">
    <source>
        <dbReference type="ARBA" id="ARBA00022692"/>
    </source>
</evidence>
<keyword evidence="7 10" id="KW-0472">Membrane</keyword>
<dbReference type="Gene3D" id="2.170.130.10">
    <property type="entry name" value="TonB-dependent receptor, plug domain"/>
    <property type="match status" value="1"/>
</dbReference>
<keyword evidence="3 10" id="KW-0813">Transport</keyword>
<evidence type="ECO:0000259" key="13">
    <source>
        <dbReference type="Pfam" id="PF00593"/>
    </source>
</evidence>
<dbReference type="InterPro" id="IPR039426">
    <property type="entry name" value="TonB-dep_rcpt-like"/>
</dbReference>
<feature type="signal peptide" evidence="12">
    <location>
        <begin position="1"/>
        <end position="25"/>
    </location>
</feature>
<evidence type="ECO:0000256" key="4">
    <source>
        <dbReference type="ARBA" id="ARBA00022452"/>
    </source>
</evidence>
<evidence type="ECO:0000256" key="3">
    <source>
        <dbReference type="ARBA" id="ARBA00022448"/>
    </source>
</evidence>
<keyword evidence="6 11" id="KW-0798">TonB box</keyword>
<dbReference type="RefSeq" id="WP_309831742.1">
    <property type="nucleotide sequence ID" value="NZ_JAVIZX010000001.1"/>
</dbReference>
<dbReference type="Pfam" id="PF00593">
    <property type="entry name" value="TonB_dep_Rec_b-barrel"/>
    <property type="match status" value="1"/>
</dbReference>
<keyword evidence="12" id="KW-0732">Signal</keyword>
<evidence type="ECO:0000256" key="8">
    <source>
        <dbReference type="ARBA" id="ARBA00023170"/>
    </source>
</evidence>
<keyword evidence="8 15" id="KW-0675">Receptor</keyword>
<dbReference type="NCBIfam" id="TIGR01783">
    <property type="entry name" value="TonB-siderophor"/>
    <property type="match status" value="1"/>
</dbReference>
<reference evidence="15 16" key="1">
    <citation type="submission" date="2023-08" db="EMBL/GenBank/DDBJ databases">
        <title>Functional and genomic diversity of the sorghum phyllosphere microbiome.</title>
        <authorList>
            <person name="Shade A."/>
        </authorList>
    </citation>
    <scope>NUCLEOTIDE SEQUENCE [LARGE SCALE GENOMIC DNA]</scope>
    <source>
        <strain evidence="15 16">SORGH_AS_0335</strain>
    </source>
</reference>
<sequence length="705" mass="75862">MRLPSLSPIAATAALLLLPLAPSQAQTADAALPEVQVSDAPDGNTEGSGQYVAREVGVGKMGQSVRETPQSVSVVTRQRLEDRNITKVEDAVKQVTGVTVTRFDGAGNYNTFQARGFDLGAIQLDGMAIPQGNYTTLDTALYDRIEVLRGPAGLIQGSSEPGGAVNLVRKRARAGLGLAADVAAGSYGLRRGMVDVTGGLNAEGTVRARVVAVAEDRDSFVDTLFNNKRVGYGTLEWDLAPGTTLSVGAARQRVKSVIDQGLPSYADGRLADLPRSAFAGLRANRQDLETTDLFAELEHRLAGGGEVRASIRDVDRDAFYASARANSVLSPNGDFTMQTVDGLTRVRSRAYDLFVTTPFALGGRTHRALVGVSRNESKAYENNFGFGPSFRANLLRPDYERPYPAITLPGYSAITTRTENALYGQAQLQVADPLKLLLGGRLSWADVESRSTSTGAVTSRSAPGRQFIPNAAVLWDFHPQMTAYTSYTETFVVQTPLDAAGQLLKPRTGRQVEVGVKGEFLNRRLQTHAALFRIDDVGRAITDPTNPTASIAGGEVRAQGAELEISGQIARGWDVLAGYAYTDTEYTRAPITQQGQAFSTFTPRHSVNLGTRYAFAGDLLRGLSLGAGASYRSAQYAQSGNVRLATGNYALFNADAAYQINDQLSVSLSIDNLLDKKYYEKISSPGRQNFYGEPRRVTVTLKARY</sequence>
<gene>
    <name evidence="15" type="ORF">QE399_004072</name>
</gene>
<dbReference type="Proteomes" id="UP001267710">
    <property type="component" value="Unassembled WGS sequence"/>
</dbReference>
<dbReference type="CDD" id="cd01347">
    <property type="entry name" value="ligand_gated_channel"/>
    <property type="match status" value="1"/>
</dbReference>
<dbReference type="InterPro" id="IPR010105">
    <property type="entry name" value="TonB_sidphr_rcpt"/>
</dbReference>
<comment type="subcellular location">
    <subcellularLocation>
        <location evidence="1 10">Cell outer membrane</location>
        <topology evidence="1 10">Multi-pass membrane protein</topology>
    </subcellularLocation>
</comment>
<evidence type="ECO:0000313" key="15">
    <source>
        <dbReference type="EMBL" id="MDR6216383.1"/>
    </source>
</evidence>
<proteinExistence type="inferred from homology"/>
<keyword evidence="4 10" id="KW-1134">Transmembrane beta strand</keyword>
<dbReference type="PANTHER" id="PTHR32552">
    <property type="entry name" value="FERRICHROME IRON RECEPTOR-RELATED"/>
    <property type="match status" value="1"/>
</dbReference>
<evidence type="ECO:0000256" key="10">
    <source>
        <dbReference type="PROSITE-ProRule" id="PRU01360"/>
    </source>
</evidence>
<keyword evidence="5 10" id="KW-0812">Transmembrane</keyword>
<evidence type="ECO:0000256" key="6">
    <source>
        <dbReference type="ARBA" id="ARBA00023077"/>
    </source>
</evidence>
<dbReference type="PROSITE" id="PS52016">
    <property type="entry name" value="TONB_DEPENDENT_REC_3"/>
    <property type="match status" value="1"/>
</dbReference>
<protein>
    <submittedName>
        <fullName evidence="15">TonB-dependent siderophore receptor</fullName>
    </submittedName>
</protein>
<feature type="domain" description="TonB-dependent receptor-like beta-barrel" evidence="13">
    <location>
        <begin position="239"/>
        <end position="673"/>
    </location>
</feature>
<evidence type="ECO:0000259" key="14">
    <source>
        <dbReference type="Pfam" id="PF07715"/>
    </source>
</evidence>
<evidence type="ECO:0000256" key="2">
    <source>
        <dbReference type="ARBA" id="ARBA00009810"/>
    </source>
</evidence>
<dbReference type="Pfam" id="PF07715">
    <property type="entry name" value="Plug"/>
    <property type="match status" value="1"/>
</dbReference>
<evidence type="ECO:0000313" key="16">
    <source>
        <dbReference type="Proteomes" id="UP001267710"/>
    </source>
</evidence>
<evidence type="ECO:0000256" key="1">
    <source>
        <dbReference type="ARBA" id="ARBA00004571"/>
    </source>
</evidence>
<dbReference type="InterPro" id="IPR012910">
    <property type="entry name" value="Plug_dom"/>
</dbReference>
<feature type="domain" description="TonB-dependent receptor plug" evidence="14">
    <location>
        <begin position="65"/>
        <end position="164"/>
    </location>
</feature>
<name>A0ABU1IIH1_9BURK</name>
<dbReference type="InterPro" id="IPR000531">
    <property type="entry name" value="Beta-barrel_TonB"/>
</dbReference>
<dbReference type="InterPro" id="IPR036942">
    <property type="entry name" value="Beta-barrel_TonB_sf"/>
</dbReference>
<dbReference type="PANTHER" id="PTHR32552:SF74">
    <property type="entry name" value="HYDROXAMATE SIDEROPHORE RECEPTOR FHUE"/>
    <property type="match status" value="1"/>
</dbReference>
<dbReference type="InterPro" id="IPR037066">
    <property type="entry name" value="Plug_dom_sf"/>
</dbReference>
<dbReference type="SUPFAM" id="SSF56935">
    <property type="entry name" value="Porins"/>
    <property type="match status" value="1"/>
</dbReference>
<evidence type="ECO:0000256" key="9">
    <source>
        <dbReference type="ARBA" id="ARBA00023237"/>
    </source>
</evidence>
<dbReference type="EMBL" id="JAVIZX010000001">
    <property type="protein sequence ID" value="MDR6216383.1"/>
    <property type="molecule type" value="Genomic_DNA"/>
</dbReference>
<comment type="similarity">
    <text evidence="2 10 11">Belongs to the TonB-dependent receptor family.</text>
</comment>
<organism evidence="15 16">
    <name type="scientific">Paracidovorax wautersii</name>
    <dbReference type="NCBI Taxonomy" id="1177982"/>
    <lineage>
        <taxon>Bacteria</taxon>
        <taxon>Pseudomonadati</taxon>
        <taxon>Pseudomonadota</taxon>
        <taxon>Betaproteobacteria</taxon>
        <taxon>Burkholderiales</taxon>
        <taxon>Comamonadaceae</taxon>
        <taxon>Paracidovorax</taxon>
    </lineage>
</organism>
<comment type="caution">
    <text evidence="15">The sequence shown here is derived from an EMBL/GenBank/DDBJ whole genome shotgun (WGS) entry which is preliminary data.</text>
</comment>
<evidence type="ECO:0000256" key="7">
    <source>
        <dbReference type="ARBA" id="ARBA00023136"/>
    </source>
</evidence>
<evidence type="ECO:0000256" key="12">
    <source>
        <dbReference type="SAM" id="SignalP"/>
    </source>
</evidence>
<keyword evidence="9 10" id="KW-0998">Cell outer membrane</keyword>
<feature type="chain" id="PRO_5046785158" evidence="12">
    <location>
        <begin position="26"/>
        <end position="705"/>
    </location>
</feature>
<keyword evidence="16" id="KW-1185">Reference proteome</keyword>
<accession>A0ABU1IIH1</accession>